<keyword evidence="3" id="KW-1185">Reference proteome</keyword>
<reference evidence="2 3" key="1">
    <citation type="submission" date="2020-08" db="EMBL/GenBank/DDBJ databases">
        <title>Genomic Encyclopedia of Type Strains, Phase IV (KMG-IV): sequencing the most valuable type-strain genomes for metagenomic binning, comparative biology and taxonomic classification.</title>
        <authorList>
            <person name="Goeker M."/>
        </authorList>
    </citation>
    <scope>NUCLEOTIDE SEQUENCE [LARGE SCALE GENOMIC DNA]</scope>
    <source>
        <strain evidence="2 3">DSM 22198</strain>
    </source>
</reference>
<dbReference type="Proteomes" id="UP000539175">
    <property type="component" value="Unassembled WGS sequence"/>
</dbReference>
<proteinExistence type="predicted"/>
<protein>
    <submittedName>
        <fullName evidence="2">Putative transcriptional regulator</fullName>
    </submittedName>
</protein>
<dbReference type="AlphaFoldDB" id="A0A7X0EF40"/>
<dbReference type="RefSeq" id="WP_184807106.1">
    <property type="nucleotide sequence ID" value="NZ_JACIIZ010000018.1"/>
</dbReference>
<feature type="region of interest" description="Disordered" evidence="1">
    <location>
        <begin position="47"/>
        <end position="85"/>
    </location>
</feature>
<dbReference type="EMBL" id="JACIIZ010000018">
    <property type="protein sequence ID" value="MBB6254577.1"/>
    <property type="molecule type" value="Genomic_DNA"/>
</dbReference>
<gene>
    <name evidence="2" type="ORF">FHS74_005167</name>
</gene>
<organism evidence="2 3">
    <name type="scientific">Nitrospirillum iridis</name>
    <dbReference type="NCBI Taxonomy" id="765888"/>
    <lineage>
        <taxon>Bacteria</taxon>
        <taxon>Pseudomonadati</taxon>
        <taxon>Pseudomonadota</taxon>
        <taxon>Alphaproteobacteria</taxon>
        <taxon>Rhodospirillales</taxon>
        <taxon>Azospirillaceae</taxon>
        <taxon>Nitrospirillum</taxon>
    </lineage>
</organism>
<accession>A0A7X0EF40</accession>
<evidence type="ECO:0000256" key="1">
    <source>
        <dbReference type="SAM" id="MobiDB-lite"/>
    </source>
</evidence>
<evidence type="ECO:0000313" key="3">
    <source>
        <dbReference type="Proteomes" id="UP000539175"/>
    </source>
</evidence>
<sequence>MNDRLKPELRELAVKIATSYARSNTVTVEALPSVIVMAYQALEACIAPPPPPPAEPPKRGRRGGKVVAKAAVRGRGKSVGRQSAS</sequence>
<name>A0A7X0EF40_9PROT</name>
<evidence type="ECO:0000313" key="2">
    <source>
        <dbReference type="EMBL" id="MBB6254577.1"/>
    </source>
</evidence>
<comment type="caution">
    <text evidence="2">The sequence shown here is derived from an EMBL/GenBank/DDBJ whole genome shotgun (WGS) entry which is preliminary data.</text>
</comment>